<feature type="coiled-coil region" evidence="9">
    <location>
        <begin position="137"/>
        <end position="164"/>
    </location>
</feature>
<dbReference type="PROSITE" id="PS50071">
    <property type="entry name" value="HOMEOBOX_2"/>
    <property type="match status" value="1"/>
</dbReference>
<evidence type="ECO:0000256" key="4">
    <source>
        <dbReference type="ARBA" id="ARBA00023155"/>
    </source>
</evidence>
<organism evidence="12 13">
    <name type="scientific">Trichinella nativa</name>
    <dbReference type="NCBI Taxonomy" id="6335"/>
    <lineage>
        <taxon>Eukaryota</taxon>
        <taxon>Metazoa</taxon>
        <taxon>Ecdysozoa</taxon>
        <taxon>Nematoda</taxon>
        <taxon>Enoplea</taxon>
        <taxon>Dorylaimia</taxon>
        <taxon>Trichinellida</taxon>
        <taxon>Trichinellidae</taxon>
        <taxon>Trichinella</taxon>
    </lineage>
</organism>
<feature type="compositionally biased region" description="Polar residues" evidence="10">
    <location>
        <begin position="1381"/>
        <end position="1390"/>
    </location>
</feature>
<evidence type="ECO:0000256" key="10">
    <source>
        <dbReference type="SAM" id="MobiDB-lite"/>
    </source>
</evidence>
<evidence type="ECO:0000256" key="6">
    <source>
        <dbReference type="ARBA" id="ARBA00038425"/>
    </source>
</evidence>
<keyword evidence="5 7" id="KW-0539">Nucleus</keyword>
<evidence type="ECO:0000259" key="11">
    <source>
        <dbReference type="PROSITE" id="PS50071"/>
    </source>
</evidence>
<dbReference type="PROSITE" id="PS00027">
    <property type="entry name" value="HOMEOBOX_1"/>
    <property type="match status" value="1"/>
</dbReference>
<dbReference type="InterPro" id="IPR001356">
    <property type="entry name" value="HD"/>
</dbReference>
<dbReference type="CDD" id="cd00086">
    <property type="entry name" value="homeodomain"/>
    <property type="match status" value="1"/>
</dbReference>
<feature type="domain" description="Homeobox" evidence="11">
    <location>
        <begin position="1489"/>
        <end position="1549"/>
    </location>
</feature>
<dbReference type="SMART" id="SM00389">
    <property type="entry name" value="HOX"/>
    <property type="match status" value="1"/>
</dbReference>
<dbReference type="STRING" id="6335.A0A0V1LKX6"/>
<proteinExistence type="inferred from homology"/>
<sequence>MACVGSDFLLNNVDTDVEKSAGPSTITIPWSEPSPRPTENILRDKPGPTGKCKAAMTTEDVFHAQLSSDIIKLIVLQTNEEALIRQLCRNIASSCLRLSLDSMIKPPELKGKAHNESMGTSEENSNISWLKQQILSVDVANCRLRALEKEHENLKRKLVEKSSYISRFMQVYEAKARADESTITELLEQLKVEKLNSFKYELRIKELSSKNAELNSKNTSLIQKNAETEQLLQLAEKDISLKNVLKKKSSPLDEKRICLMWGKIFKRHYDSKRNLPPPPPSQCICHTGEESGVSQREKSLMKEMKSVRTQAEDDELERSWGISPQGDSLEREITRSSAFVKDKTVTASSSEVPLPREKHLELDKDMVDSITEIASELEAELLKDLSTSESNGNEVPKKAKLDDVHDEQSQSLPLLSIKPTDVAHSPLIQCSSVPANEVIHNPVPFLSNPENGSVSIKDRKLKSAKKISSRISNGHSQSPAAAVAPSSLHLQLISKCAESSKNSTEPPKSLPPASSSSSTFIPHEVAKEKDDECGTSLLYDKIIPAMENHFKMGKLSPMKDIQSKCSRKESLVEKNIEALNNLNVDIVMSSLKRIILPPLSPIPELVSEDVRVEFKESSAEVEFAVAEIPTETYSLGVTIKEKRFSAMPDAQQTVTTTSQLNHKLSVDKCVEYASDSDSDDSLGLAIHDDGGDSGGEKVSRKTKMPDECQSEKVANLAKQPCNQNEDPEVVKGEIWKNSKQSSCVKVCCKPMFCNSAENNFQAFEGVLSDFAMEKQIYNHKTEFNVAKELMDLFPSISSDVMVKSVVNVISLQPVDLVPVLWNLKIFKDPPLAPLMVKKDFNMIKLLDAIMSHRPELKNNFFNSLLRELRLCVYSTESCSSSVKQALCRFYTLICRFLNEMDPIGVLIGDIFYSNSTNSLEMLLSVMVTWPVAFRKLLFSESNGMPNFFPVGFNILLNNVAKEKATRLTLHYCDLQELPSVVDAPSYVNQILLEVIWLGSTGRNENDELCLNTSCMPKVRQIQFIFAQDKLADYSTTVNDRLLTPVVNAAQSGDSADIEDSAQLVIVVLLLNYLFDACVNLPQFDSLILLKSVRKLLTSKKNLSKDLRSACLQLLFQLGPLYPNDVTRFLRSFENGETVSTDHTNMTAVTGERLKILLEAQQHCRDQAGDRGKEREDGIVFVADWCLKLASVGHDKFDDLMIKFHSNQSTSVVRLPIAEMDERQQPMAMWTLLDRIQLAERKIVHKAFARLNINNLEHFNFKIILFRAKMIAFKWANRRLKCERHFQMHRFCQNGSDCTKRRLKNFLKKQRLTVNLLPSFTFYTVNTIINITIITILHTTMTNVVKSVNFPGKMLTFGVDAIINKPSKSVFSRSSSDDANEKQQLQKASISTKTDSSTTLAAAKSTVVHGLHDENLLNGTDKSDGNISAKSSSASLNFISSLSVLPVSAEMGLAFNSAQFPPQPWAQPNQNNNERQQLRAIDKCQLRKHKGNRKPRTPFTTQQLLSLERKFRQKQYLSVAERAEFSSSLNLTETQVKIWFQNRRAKAKRLQEAEAEKFKIPQVSPLKPFSFPSMFSYNSPALLQYSPEAQLSVASIIHPNLLYCQQTLNQC</sequence>
<keyword evidence="2" id="KW-0217">Developmental protein</keyword>
<dbReference type="GO" id="GO:0000977">
    <property type="term" value="F:RNA polymerase II transcription regulatory region sequence-specific DNA binding"/>
    <property type="evidence" value="ECO:0007669"/>
    <property type="project" value="TreeGrafter"/>
</dbReference>
<evidence type="ECO:0000313" key="13">
    <source>
        <dbReference type="Proteomes" id="UP000054721"/>
    </source>
</evidence>
<name>A0A0V1LKX6_9BILA</name>
<comment type="caution">
    <text evidence="12">The sequence shown here is derived from an EMBL/GenBank/DDBJ whole genome shotgun (WGS) entry which is preliminary data.</text>
</comment>
<dbReference type="SUPFAM" id="SSF46689">
    <property type="entry name" value="Homeodomain-like"/>
    <property type="match status" value="1"/>
</dbReference>
<evidence type="ECO:0000256" key="8">
    <source>
        <dbReference type="RuleBase" id="RU000682"/>
    </source>
</evidence>
<feature type="region of interest" description="Disordered" evidence="10">
    <location>
        <begin position="465"/>
        <end position="484"/>
    </location>
</feature>
<keyword evidence="13" id="KW-1185">Reference proteome</keyword>
<dbReference type="PANTHER" id="PTHR24338:SF0">
    <property type="entry name" value="MUSCLE SEGMENTATION HOMEOBOX"/>
    <property type="match status" value="1"/>
</dbReference>
<feature type="DNA-binding region" description="Homeobox" evidence="7">
    <location>
        <begin position="1491"/>
        <end position="1550"/>
    </location>
</feature>
<feature type="compositionally biased region" description="Basic and acidic residues" evidence="10">
    <location>
        <begin position="395"/>
        <end position="405"/>
    </location>
</feature>
<dbReference type="PANTHER" id="PTHR24338">
    <property type="entry name" value="HOMEOBOX PROTEIN MSX"/>
    <property type="match status" value="1"/>
</dbReference>
<reference evidence="12 13" key="1">
    <citation type="submission" date="2015-05" db="EMBL/GenBank/DDBJ databases">
        <title>Evolution of Trichinella species and genotypes.</title>
        <authorList>
            <person name="Korhonen P.K."/>
            <person name="Edoardo P."/>
            <person name="Giuseppe L.R."/>
            <person name="Gasser R.B."/>
        </authorList>
    </citation>
    <scope>NUCLEOTIDE SEQUENCE [LARGE SCALE GENOMIC DNA]</scope>
    <source>
        <strain evidence="12">ISS10</strain>
    </source>
</reference>
<dbReference type="GO" id="GO:0000981">
    <property type="term" value="F:DNA-binding transcription factor activity, RNA polymerase II-specific"/>
    <property type="evidence" value="ECO:0007669"/>
    <property type="project" value="InterPro"/>
</dbReference>
<dbReference type="EMBL" id="JYDW01000032">
    <property type="protein sequence ID" value="KRZ60168.1"/>
    <property type="molecule type" value="Genomic_DNA"/>
</dbReference>
<dbReference type="InterPro" id="IPR009057">
    <property type="entry name" value="Homeodomain-like_sf"/>
</dbReference>
<comment type="subcellular location">
    <subcellularLocation>
        <location evidence="1 7 8">Nucleus</location>
    </subcellularLocation>
</comment>
<keyword evidence="9" id="KW-0175">Coiled coil</keyword>
<gene>
    <name evidence="12" type="primary">Msx2</name>
    <name evidence="12" type="ORF">T02_11721</name>
</gene>
<dbReference type="OrthoDB" id="5919176at2759"/>
<feature type="coiled-coil region" evidence="9">
    <location>
        <begin position="204"/>
        <end position="238"/>
    </location>
</feature>
<feature type="region of interest" description="Disordered" evidence="10">
    <location>
        <begin position="497"/>
        <end position="520"/>
    </location>
</feature>
<evidence type="ECO:0000256" key="2">
    <source>
        <dbReference type="ARBA" id="ARBA00022473"/>
    </source>
</evidence>
<comment type="similarity">
    <text evidence="6">Belongs to the Msh homeobox family.</text>
</comment>
<evidence type="ECO:0000256" key="9">
    <source>
        <dbReference type="SAM" id="Coils"/>
    </source>
</evidence>
<evidence type="ECO:0000256" key="3">
    <source>
        <dbReference type="ARBA" id="ARBA00023125"/>
    </source>
</evidence>
<dbReference type="Gene3D" id="1.10.10.60">
    <property type="entry name" value="Homeodomain-like"/>
    <property type="match status" value="1"/>
</dbReference>
<dbReference type="Pfam" id="PF00046">
    <property type="entry name" value="Homeodomain"/>
    <property type="match status" value="1"/>
</dbReference>
<dbReference type="InterPro" id="IPR017970">
    <property type="entry name" value="Homeobox_CS"/>
</dbReference>
<dbReference type="Proteomes" id="UP000054721">
    <property type="component" value="Unassembled WGS sequence"/>
</dbReference>
<feature type="region of interest" description="Disordered" evidence="10">
    <location>
        <begin position="384"/>
        <end position="405"/>
    </location>
</feature>
<evidence type="ECO:0000256" key="5">
    <source>
        <dbReference type="ARBA" id="ARBA00023242"/>
    </source>
</evidence>
<evidence type="ECO:0000256" key="1">
    <source>
        <dbReference type="ARBA" id="ARBA00004123"/>
    </source>
</evidence>
<keyword evidence="3 7" id="KW-0238">DNA-binding</keyword>
<protein>
    <submittedName>
        <fullName evidence="12">Homeobox-like protein</fullName>
    </submittedName>
</protein>
<accession>A0A0V1LKX6</accession>
<evidence type="ECO:0000256" key="7">
    <source>
        <dbReference type="PROSITE-ProRule" id="PRU00108"/>
    </source>
</evidence>
<dbReference type="GO" id="GO:0005634">
    <property type="term" value="C:nucleus"/>
    <property type="evidence" value="ECO:0007669"/>
    <property type="project" value="UniProtKB-SubCell"/>
</dbReference>
<evidence type="ECO:0000313" key="12">
    <source>
        <dbReference type="EMBL" id="KRZ60168.1"/>
    </source>
</evidence>
<keyword evidence="4 7" id="KW-0371">Homeobox</keyword>
<dbReference type="InterPro" id="IPR050674">
    <property type="entry name" value="Msh_Homeobox_Regulators"/>
</dbReference>
<dbReference type="GO" id="GO:0048598">
    <property type="term" value="P:embryonic morphogenesis"/>
    <property type="evidence" value="ECO:0007669"/>
    <property type="project" value="TreeGrafter"/>
</dbReference>
<feature type="region of interest" description="Disordered" evidence="10">
    <location>
        <begin position="1371"/>
        <end position="1390"/>
    </location>
</feature>